<feature type="binding site" evidence="9">
    <location>
        <position position="86"/>
    </location>
    <ligand>
        <name>substrate</name>
    </ligand>
</feature>
<dbReference type="GO" id="GO:0042450">
    <property type="term" value="P:L-arginine biosynthetic process via ornithine"/>
    <property type="evidence" value="ECO:0007669"/>
    <property type="project" value="UniProtKB-UniRule"/>
</dbReference>
<gene>
    <name evidence="9 11" type="primary">argB</name>
    <name evidence="11" type="ORF">HY730_10015</name>
</gene>
<dbReference type="SUPFAM" id="SSF53633">
    <property type="entry name" value="Carbamate kinase-like"/>
    <property type="match status" value="1"/>
</dbReference>
<protein>
    <recommendedName>
        <fullName evidence="9">Acetylglutamate kinase</fullName>
        <ecNumber evidence="9">2.7.2.8</ecNumber>
    </recommendedName>
    <alternativeName>
        <fullName evidence="9">N-acetyl-L-glutamate 5-phosphotransferase</fullName>
    </alternativeName>
    <alternativeName>
        <fullName evidence="9">NAG kinase</fullName>
        <shortName evidence="9">NAGK</shortName>
    </alternativeName>
</protein>
<dbReference type="Gene3D" id="3.40.1160.10">
    <property type="entry name" value="Acetylglutamate kinase-like"/>
    <property type="match status" value="1"/>
</dbReference>
<sequence>MEKLIEKAQVLLEALPYIKKFYGKTFVIKFGGNAMIDQQYKEDFALDMVLMKFIGLNPVIVHGGGPQIGSLLKKVGKESKFIQGLRVTDSETMEIVEMVLGGSINKEIVALINRHGGKAVGITGKDGGLIQASKMSLTTSSSDGKHVELVDLGLVGDITKVNPNLIKSLEESGFIAVIAPIGFGTKGEAYNINADSVAGHVAAALRAEKLIMLSDIPGLMDKEGQLISSVNLEAVKQLIEEGTIKGGMLPKVEACKIALENGVPKTHIIDGRVSHAALLEIFTEKGIGTEIVI</sequence>
<feature type="site" description="Transition state stabilizer" evidence="9">
    <location>
        <position position="251"/>
    </location>
</feature>
<evidence type="ECO:0000256" key="8">
    <source>
        <dbReference type="ARBA" id="ARBA00048141"/>
    </source>
</evidence>
<dbReference type="PANTHER" id="PTHR23342:SF0">
    <property type="entry name" value="N-ACETYLGLUTAMATE SYNTHASE, MITOCHONDRIAL"/>
    <property type="match status" value="1"/>
</dbReference>
<feature type="domain" description="Aspartate/glutamate/uridylate kinase" evidence="10">
    <location>
        <begin position="24"/>
        <end position="270"/>
    </location>
</feature>
<dbReference type="GO" id="GO:0005737">
    <property type="term" value="C:cytoplasm"/>
    <property type="evidence" value="ECO:0007669"/>
    <property type="project" value="UniProtKB-SubCell"/>
</dbReference>
<dbReference type="InterPro" id="IPR001048">
    <property type="entry name" value="Asp/Glu/Uridylate_kinase"/>
</dbReference>
<dbReference type="NCBIfam" id="TIGR00761">
    <property type="entry name" value="argB"/>
    <property type="match status" value="1"/>
</dbReference>
<reference evidence="11" key="1">
    <citation type="submission" date="2020-07" db="EMBL/GenBank/DDBJ databases">
        <title>Huge and variable diversity of episymbiotic CPR bacteria and DPANN archaea in groundwater ecosystems.</title>
        <authorList>
            <person name="He C.Y."/>
            <person name="Keren R."/>
            <person name="Whittaker M."/>
            <person name="Farag I.F."/>
            <person name="Doudna J."/>
            <person name="Cate J.H.D."/>
            <person name="Banfield J.F."/>
        </authorList>
    </citation>
    <scope>NUCLEOTIDE SEQUENCE</scope>
    <source>
        <strain evidence="11">NC_groundwater_1482_Ag_S-0.65um_47_24</strain>
    </source>
</reference>
<dbReference type="Proteomes" id="UP000772181">
    <property type="component" value="Unassembled WGS sequence"/>
</dbReference>
<dbReference type="GO" id="GO:0005524">
    <property type="term" value="F:ATP binding"/>
    <property type="evidence" value="ECO:0007669"/>
    <property type="project" value="UniProtKB-UniRule"/>
</dbReference>
<dbReference type="InterPro" id="IPR036393">
    <property type="entry name" value="AceGlu_kinase-like_sf"/>
</dbReference>
<evidence type="ECO:0000256" key="6">
    <source>
        <dbReference type="ARBA" id="ARBA00022777"/>
    </source>
</evidence>
<dbReference type="PIRSF" id="PIRSF000728">
    <property type="entry name" value="NAGK"/>
    <property type="match status" value="1"/>
</dbReference>
<keyword evidence="9" id="KW-0963">Cytoplasm</keyword>
<comment type="function">
    <text evidence="9">Catalyzes the ATP-dependent phosphorylation of N-acetyl-L-glutamate.</text>
</comment>
<keyword evidence="7 9" id="KW-0067">ATP-binding</keyword>
<dbReference type="InterPro" id="IPR037528">
    <property type="entry name" value="ArgB"/>
</dbReference>
<comment type="similarity">
    <text evidence="9">Belongs to the acetylglutamate kinase family. ArgB subfamily.</text>
</comment>
<evidence type="ECO:0000256" key="3">
    <source>
        <dbReference type="ARBA" id="ARBA00022605"/>
    </source>
</evidence>
<dbReference type="AlphaFoldDB" id="A0A933GPY6"/>
<keyword evidence="6 9" id="KW-0418">Kinase</keyword>
<dbReference type="InterPro" id="IPR004662">
    <property type="entry name" value="AcgluKinase_fam"/>
</dbReference>
<feature type="site" description="Transition state stabilizer" evidence="9">
    <location>
        <position position="29"/>
    </location>
</feature>
<feature type="binding site" evidence="9">
    <location>
        <position position="191"/>
    </location>
    <ligand>
        <name>substrate</name>
    </ligand>
</feature>
<proteinExistence type="inferred from homology"/>
<accession>A0A933GPY6</accession>
<keyword evidence="4 9" id="KW-0808">Transferase</keyword>
<keyword evidence="5 9" id="KW-0547">Nucleotide-binding</keyword>
<comment type="caution">
    <text evidence="11">The sequence shown here is derived from an EMBL/GenBank/DDBJ whole genome shotgun (WGS) entry which is preliminary data.</text>
</comment>
<dbReference type="EC" id="2.7.2.8" evidence="9"/>
<dbReference type="GO" id="GO:0003991">
    <property type="term" value="F:acetylglutamate kinase activity"/>
    <property type="evidence" value="ECO:0007669"/>
    <property type="project" value="UniProtKB-UniRule"/>
</dbReference>
<organism evidence="11 12">
    <name type="scientific">Tectimicrobiota bacterium</name>
    <dbReference type="NCBI Taxonomy" id="2528274"/>
    <lineage>
        <taxon>Bacteria</taxon>
        <taxon>Pseudomonadati</taxon>
        <taxon>Nitrospinota/Tectimicrobiota group</taxon>
        <taxon>Candidatus Tectimicrobiota</taxon>
    </lineage>
</organism>
<dbReference type="HAMAP" id="MF_00082">
    <property type="entry name" value="ArgB"/>
    <property type="match status" value="1"/>
</dbReference>
<evidence type="ECO:0000313" key="12">
    <source>
        <dbReference type="Proteomes" id="UP000772181"/>
    </source>
</evidence>
<comment type="catalytic activity">
    <reaction evidence="8 9">
        <text>N-acetyl-L-glutamate + ATP = N-acetyl-L-glutamyl 5-phosphate + ADP</text>
        <dbReference type="Rhea" id="RHEA:14629"/>
        <dbReference type="ChEBI" id="CHEBI:30616"/>
        <dbReference type="ChEBI" id="CHEBI:44337"/>
        <dbReference type="ChEBI" id="CHEBI:57936"/>
        <dbReference type="ChEBI" id="CHEBI:456216"/>
        <dbReference type="EC" id="2.7.2.8"/>
    </reaction>
</comment>
<dbReference type="InterPro" id="IPR001057">
    <property type="entry name" value="Glu/AcGlu_kinase"/>
</dbReference>
<evidence type="ECO:0000256" key="4">
    <source>
        <dbReference type="ARBA" id="ARBA00022679"/>
    </source>
</evidence>
<evidence type="ECO:0000256" key="2">
    <source>
        <dbReference type="ARBA" id="ARBA00022571"/>
    </source>
</evidence>
<evidence type="ECO:0000259" key="10">
    <source>
        <dbReference type="Pfam" id="PF00696"/>
    </source>
</evidence>
<name>A0A933GPY6_UNCTE</name>
<evidence type="ECO:0000256" key="7">
    <source>
        <dbReference type="ARBA" id="ARBA00022840"/>
    </source>
</evidence>
<keyword evidence="3 9" id="KW-0028">Amino-acid biosynthesis</keyword>
<dbReference type="PANTHER" id="PTHR23342">
    <property type="entry name" value="N-ACETYLGLUTAMATE SYNTHASE"/>
    <property type="match status" value="1"/>
</dbReference>
<dbReference type="InterPro" id="IPR041727">
    <property type="entry name" value="NAGK-C"/>
</dbReference>
<dbReference type="PRINTS" id="PR00474">
    <property type="entry name" value="GLU5KINASE"/>
</dbReference>
<evidence type="ECO:0000256" key="1">
    <source>
        <dbReference type="ARBA" id="ARBA00004828"/>
    </source>
</evidence>
<keyword evidence="2 9" id="KW-0055">Arginine biosynthesis</keyword>
<evidence type="ECO:0000313" key="11">
    <source>
        <dbReference type="EMBL" id="MBI4596689.1"/>
    </source>
</evidence>
<dbReference type="EMBL" id="JACQWF010000431">
    <property type="protein sequence ID" value="MBI4596689.1"/>
    <property type="molecule type" value="Genomic_DNA"/>
</dbReference>
<comment type="subcellular location">
    <subcellularLocation>
        <location evidence="9">Cytoplasm</location>
    </subcellularLocation>
</comment>
<comment type="pathway">
    <text evidence="1 9">Amino-acid biosynthesis; L-arginine biosynthesis; N(2)-acetyl-L-ornithine from L-glutamate: step 2/4.</text>
</comment>
<dbReference type="Pfam" id="PF00696">
    <property type="entry name" value="AA_kinase"/>
    <property type="match status" value="1"/>
</dbReference>
<dbReference type="CDD" id="cd04250">
    <property type="entry name" value="AAK_NAGK-C"/>
    <property type="match status" value="1"/>
</dbReference>
<dbReference type="FunFam" id="3.40.1160.10:FF:000004">
    <property type="entry name" value="Acetylglutamate kinase"/>
    <property type="match status" value="1"/>
</dbReference>
<evidence type="ECO:0000256" key="5">
    <source>
        <dbReference type="ARBA" id="ARBA00022741"/>
    </source>
</evidence>
<evidence type="ECO:0000256" key="9">
    <source>
        <dbReference type="HAMAP-Rule" id="MF_00082"/>
    </source>
</evidence>
<feature type="binding site" evidence="9">
    <location>
        <begin position="64"/>
        <end position="65"/>
    </location>
    <ligand>
        <name>substrate</name>
    </ligand>
</feature>